<feature type="domain" description="AAA+ ATPase" evidence="4">
    <location>
        <begin position="264"/>
        <end position="391"/>
    </location>
</feature>
<dbReference type="SUPFAM" id="SSF52540">
    <property type="entry name" value="P-loop containing nucleoside triphosphate hydrolases"/>
    <property type="match status" value="2"/>
</dbReference>
<protein>
    <submittedName>
        <fullName evidence="5">AAA family ATPase</fullName>
    </submittedName>
</protein>
<evidence type="ECO:0000256" key="2">
    <source>
        <dbReference type="ARBA" id="ARBA00022741"/>
    </source>
</evidence>
<dbReference type="PANTHER" id="PTHR23073">
    <property type="entry name" value="26S PROTEASOME REGULATORY SUBUNIT"/>
    <property type="match status" value="1"/>
</dbReference>
<feature type="domain" description="AAA+ ATPase" evidence="4">
    <location>
        <begin position="498"/>
        <end position="627"/>
    </location>
</feature>
<proteinExistence type="inferred from homology"/>
<dbReference type="AlphaFoldDB" id="A0AAE9L146"/>
<dbReference type="GO" id="GO:0005524">
    <property type="term" value="F:ATP binding"/>
    <property type="evidence" value="ECO:0007669"/>
    <property type="project" value="UniProtKB-KW"/>
</dbReference>
<evidence type="ECO:0000256" key="3">
    <source>
        <dbReference type="ARBA" id="ARBA00022840"/>
    </source>
</evidence>
<sequence length="707" mass="79028">MSLSEKIKNLISPQPDAADAPLAVEADALKTLMLHWAWEILYTLDGQNQFIESDGFHGTQIAEFIGADSWFDQEDFDPTVARRHIRRHHQVSTQDDFNQLWQEGVPAVLKSNVAQWTEMFGFDETESRLLTFAILLHTKPELMRLCALLNELDDNDTCHVLSKLLHLPENHITQALQSHGRLSSTGVLSLDRNEDYTLRSKIDLLSRQFAVQMAAEPLSPAQVLKEHITTPPQTQLSPENFAHLGVLTPAAVSHLQTVFADKQNGCNILIHGAAGTGKTEFTRVLAQQAGVELYEIAWSDEDNRPHNRNSRINALRMAQNIFSAQKVMLMFDEVEDLFDRGQSDFSLNKAWLNRMLENNPVPTVWVCNNVHLIDPSAVRRFDMVIEMKVPPVPVRAQMIRDLAGDYLPAPQIRALAESDVLVPALLKQAHRVTESAGKDWQAEPKSDLFQKLLHNTLKAQGHFHALNTRAKLPETYNPAWINCKQDLQALADGIVATGRGTLCLYGAPGTGKSAFAAWLAERAGKPLLYKRSSDLLSKYVGETEQLIAAAFEEAKENDAVLVFDEVDSFLQDRRNARQNWEVTQVNEMLTQMEAFDGIFAASTNLMRNLDQAALRRFDFKIEFGWLKPEQAWSAFQNHCVQLGLAVADNDPVLKAELWSMPQLALGDFAVVVKQARIVPVADAAAFAAALKRECALKEGAKGTFGFV</sequence>
<dbReference type="EMBL" id="CP097501">
    <property type="protein sequence ID" value="URD68530.1"/>
    <property type="molecule type" value="Genomic_DNA"/>
</dbReference>
<evidence type="ECO:0000313" key="6">
    <source>
        <dbReference type="Proteomes" id="UP001056819"/>
    </source>
</evidence>
<gene>
    <name evidence="5" type="ORF">LNQ82_05135</name>
</gene>
<dbReference type="Pfam" id="PF00004">
    <property type="entry name" value="AAA"/>
    <property type="match status" value="2"/>
</dbReference>
<dbReference type="RefSeq" id="WP_034333611.1">
    <property type="nucleotide sequence ID" value="NZ_CP097501.1"/>
</dbReference>
<dbReference type="CDD" id="cd19481">
    <property type="entry name" value="RecA-like_protease"/>
    <property type="match status" value="1"/>
</dbReference>
<dbReference type="GO" id="GO:0016887">
    <property type="term" value="F:ATP hydrolysis activity"/>
    <property type="evidence" value="ECO:0007669"/>
    <property type="project" value="InterPro"/>
</dbReference>
<evidence type="ECO:0000313" key="5">
    <source>
        <dbReference type="EMBL" id="URD68530.1"/>
    </source>
</evidence>
<evidence type="ECO:0000256" key="1">
    <source>
        <dbReference type="ARBA" id="ARBA00006914"/>
    </source>
</evidence>
<dbReference type="Proteomes" id="UP001056819">
    <property type="component" value="Chromosome"/>
</dbReference>
<dbReference type="InterPro" id="IPR003593">
    <property type="entry name" value="AAA+_ATPase"/>
</dbReference>
<reference evidence="5" key="1">
    <citation type="submission" date="2022-05" db="EMBL/GenBank/DDBJ databases">
        <title>Alysiella filiformis genome sequencing.</title>
        <authorList>
            <person name="Viehboeck T."/>
        </authorList>
    </citation>
    <scope>NUCLEOTIDE SEQUENCE</scope>
    <source>
        <strain evidence="5">DSM 2580</strain>
    </source>
</reference>
<keyword evidence="2" id="KW-0547">Nucleotide-binding</keyword>
<evidence type="ECO:0000259" key="4">
    <source>
        <dbReference type="SMART" id="SM00382"/>
    </source>
</evidence>
<dbReference type="InterPro" id="IPR003959">
    <property type="entry name" value="ATPase_AAA_core"/>
</dbReference>
<dbReference type="SMART" id="SM00382">
    <property type="entry name" value="AAA"/>
    <property type="match status" value="2"/>
</dbReference>
<accession>A0AAE9L146</accession>
<dbReference type="InterPro" id="IPR050221">
    <property type="entry name" value="26S_Proteasome_ATPase"/>
</dbReference>
<name>A0AAE9L146_9NEIS</name>
<dbReference type="InterPro" id="IPR027417">
    <property type="entry name" value="P-loop_NTPase"/>
</dbReference>
<comment type="similarity">
    <text evidence="1">Belongs to the AAA ATPase family.</text>
</comment>
<organism evidence="5 6">
    <name type="scientific">Conchiformibius steedae DSM 2580</name>
    <dbReference type="NCBI Taxonomy" id="1121352"/>
    <lineage>
        <taxon>Bacteria</taxon>
        <taxon>Pseudomonadati</taxon>
        <taxon>Pseudomonadota</taxon>
        <taxon>Betaproteobacteria</taxon>
        <taxon>Neisseriales</taxon>
        <taxon>Neisseriaceae</taxon>
        <taxon>Conchiformibius</taxon>
    </lineage>
</organism>
<dbReference type="Gene3D" id="3.40.50.300">
    <property type="entry name" value="P-loop containing nucleotide triphosphate hydrolases"/>
    <property type="match status" value="2"/>
</dbReference>
<keyword evidence="3" id="KW-0067">ATP-binding</keyword>